<reference evidence="2 3" key="1">
    <citation type="submission" date="2018-07" db="EMBL/GenBank/DDBJ databases">
        <title>Venubactetium sediminum gen. nov., sp. nov., isolated from a marine solar saltern.</title>
        <authorList>
            <person name="Wang S."/>
        </authorList>
    </citation>
    <scope>NUCLEOTIDE SEQUENCE [LARGE SCALE GENOMIC DNA]</scope>
    <source>
        <strain evidence="2 3">WD2A32</strain>
    </source>
</reference>
<evidence type="ECO:0000313" key="3">
    <source>
        <dbReference type="Proteomes" id="UP000253941"/>
    </source>
</evidence>
<comment type="caution">
    <text evidence="2">The sequence shown here is derived from an EMBL/GenBank/DDBJ whole genome shotgun (WGS) entry which is preliminary data.</text>
</comment>
<dbReference type="EMBL" id="QPMH01000005">
    <property type="protein sequence ID" value="RDD62584.1"/>
    <property type="molecule type" value="Genomic_DNA"/>
</dbReference>
<organism evidence="2 3">
    <name type="scientific">Ferruginivarius sediminum</name>
    <dbReference type="NCBI Taxonomy" id="2661937"/>
    <lineage>
        <taxon>Bacteria</taxon>
        <taxon>Pseudomonadati</taxon>
        <taxon>Pseudomonadota</taxon>
        <taxon>Alphaproteobacteria</taxon>
        <taxon>Rhodospirillales</taxon>
        <taxon>Rhodospirillaceae</taxon>
        <taxon>Ferruginivarius</taxon>
    </lineage>
</organism>
<keyword evidence="1" id="KW-0812">Transmembrane</keyword>
<dbReference type="AlphaFoldDB" id="A0A369TDI1"/>
<dbReference type="PANTHER" id="PTHR38766">
    <property type="entry name" value="FLAGELLAR PROTEIN FLIO"/>
    <property type="match status" value="1"/>
</dbReference>
<evidence type="ECO:0000313" key="2">
    <source>
        <dbReference type="EMBL" id="RDD62584.1"/>
    </source>
</evidence>
<proteinExistence type="predicted"/>
<evidence type="ECO:0008006" key="4">
    <source>
        <dbReference type="Google" id="ProtNLM"/>
    </source>
</evidence>
<dbReference type="Proteomes" id="UP000253941">
    <property type="component" value="Unassembled WGS sequence"/>
</dbReference>
<name>A0A369TDI1_9PROT</name>
<gene>
    <name evidence="2" type="ORF">DRB17_08055</name>
</gene>
<keyword evidence="1" id="KW-0472">Membrane</keyword>
<dbReference type="RefSeq" id="WP_114581680.1">
    <property type="nucleotide sequence ID" value="NZ_QPMH01000005.1"/>
</dbReference>
<dbReference type="InterPro" id="IPR052205">
    <property type="entry name" value="FliO/MopB"/>
</dbReference>
<accession>A0A369TDI1</accession>
<feature type="transmembrane region" description="Helical" evidence="1">
    <location>
        <begin position="6"/>
        <end position="27"/>
    </location>
</feature>
<sequence>MDLDVYLRFLLALIFVVGLIGALAWGANRLGLGGRLTPNTGKKHRRLSVVEVAPLDGRRKLVLLRRDAVEHLVLIGQGNDVLIETGIAAPAAPAKAPDTAPGSSTV</sequence>
<dbReference type="PANTHER" id="PTHR38766:SF1">
    <property type="entry name" value="FLAGELLAR PROTEIN FLIO"/>
    <property type="match status" value="1"/>
</dbReference>
<keyword evidence="3" id="KW-1185">Reference proteome</keyword>
<evidence type="ECO:0000256" key="1">
    <source>
        <dbReference type="SAM" id="Phobius"/>
    </source>
</evidence>
<protein>
    <recommendedName>
        <fullName evidence="4">Flagellar assembly protein FliO</fullName>
    </recommendedName>
</protein>
<keyword evidence="1" id="KW-1133">Transmembrane helix</keyword>